<dbReference type="Proteomes" id="UP000030889">
    <property type="component" value="Unassembled WGS sequence"/>
</dbReference>
<dbReference type="RefSeq" id="WP_035474265.1">
    <property type="nucleotide sequence ID" value="NZ_JRGF01000018.1"/>
</dbReference>
<keyword evidence="4" id="KW-1185">Reference proteome</keyword>
<protein>
    <submittedName>
        <fullName evidence="3">Amidophosphoribosyltransferase</fullName>
    </submittedName>
</protein>
<dbReference type="EMBL" id="JRGF01000018">
    <property type="protein sequence ID" value="KHE40957.1"/>
    <property type="molecule type" value="Genomic_DNA"/>
</dbReference>
<evidence type="ECO:0000256" key="1">
    <source>
        <dbReference type="ARBA" id="ARBA00008007"/>
    </source>
</evidence>
<dbReference type="Pfam" id="PF00156">
    <property type="entry name" value="Pribosyltran"/>
    <property type="match status" value="1"/>
</dbReference>
<evidence type="ECO:0000313" key="4">
    <source>
        <dbReference type="Proteomes" id="UP000030889"/>
    </source>
</evidence>
<gene>
    <name evidence="3" type="ORF">LG35_09490</name>
</gene>
<comment type="similarity">
    <text evidence="1">Belongs to the ComF/GntX family.</text>
</comment>
<dbReference type="InterPro" id="IPR051910">
    <property type="entry name" value="ComF/GntX_DNA_util-trans"/>
</dbReference>
<dbReference type="InterPro" id="IPR000836">
    <property type="entry name" value="PRTase_dom"/>
</dbReference>
<sequence>MSSIWKDLRDLFWPPLCPVCGERMPDGARTVCTACRMDAPLTGFWTQVDNPVVRKFWGLVPVVNASAFLFFVRGNGYRDLIHGFKYYGRWRQALEMGAWYGGELAAGGLYAGVDVVVPVPLHLRKRLRRGYNQAEYIARGIAESLGVPVDVHSVRRHRHNPSQALKEHRQRWENVRGIFSVRRPGRLCGKHILLVDDVLTTGATVTSCAEAILAAVPDVRISIAVLAVSRHNLEVA</sequence>
<reference evidence="3 4" key="1">
    <citation type="submission" date="2014-09" db="EMBL/GenBank/DDBJ databases">
        <title>Alistipes sp. 627, sp. nov., a novel member of the family Rikenellaceae isolated from human faeces.</title>
        <authorList>
            <person name="Shkoporov A.N."/>
            <person name="Chaplin A.V."/>
            <person name="Motuzova O.V."/>
            <person name="Kafarskaia L.I."/>
            <person name="Khokhlova E.V."/>
            <person name="Efimov B.A."/>
        </authorList>
    </citation>
    <scope>NUCLEOTIDE SEQUENCE [LARGE SCALE GENOMIC DNA]</scope>
    <source>
        <strain evidence="3 4">627</strain>
    </source>
</reference>
<dbReference type="InterPro" id="IPR029057">
    <property type="entry name" value="PRTase-like"/>
</dbReference>
<dbReference type="SUPFAM" id="SSF53271">
    <property type="entry name" value="PRTase-like"/>
    <property type="match status" value="1"/>
</dbReference>
<dbReference type="Gene3D" id="3.40.50.2020">
    <property type="match status" value="1"/>
</dbReference>
<proteinExistence type="inferred from homology"/>
<name>A0ABR4YHJ8_9BACT</name>
<dbReference type="PANTHER" id="PTHR47505">
    <property type="entry name" value="DNA UTILIZATION PROTEIN YHGH"/>
    <property type="match status" value="1"/>
</dbReference>
<dbReference type="CDD" id="cd06223">
    <property type="entry name" value="PRTases_typeI"/>
    <property type="match status" value="1"/>
</dbReference>
<accession>A0ABR4YHJ8</accession>
<feature type="domain" description="Phosphoribosyltransferase" evidence="2">
    <location>
        <begin position="134"/>
        <end position="228"/>
    </location>
</feature>
<evidence type="ECO:0000313" key="3">
    <source>
        <dbReference type="EMBL" id="KHE40957.1"/>
    </source>
</evidence>
<organism evidence="3 4">
    <name type="scientific">Alistipes inops</name>
    <dbReference type="NCBI Taxonomy" id="1501391"/>
    <lineage>
        <taxon>Bacteria</taxon>
        <taxon>Pseudomonadati</taxon>
        <taxon>Bacteroidota</taxon>
        <taxon>Bacteroidia</taxon>
        <taxon>Bacteroidales</taxon>
        <taxon>Rikenellaceae</taxon>
        <taxon>Alistipes</taxon>
    </lineage>
</organism>
<comment type="caution">
    <text evidence="3">The sequence shown here is derived from an EMBL/GenBank/DDBJ whole genome shotgun (WGS) entry which is preliminary data.</text>
</comment>
<dbReference type="PANTHER" id="PTHR47505:SF1">
    <property type="entry name" value="DNA UTILIZATION PROTEIN YHGH"/>
    <property type="match status" value="1"/>
</dbReference>
<evidence type="ECO:0000259" key="2">
    <source>
        <dbReference type="Pfam" id="PF00156"/>
    </source>
</evidence>